<dbReference type="PANTHER" id="PTHR30619:SF1">
    <property type="entry name" value="RECOMBINATION PROTEIN 2"/>
    <property type="match status" value="1"/>
</dbReference>
<proteinExistence type="predicted"/>
<dbReference type="GO" id="GO:0005886">
    <property type="term" value="C:plasma membrane"/>
    <property type="evidence" value="ECO:0007669"/>
    <property type="project" value="UniProtKB-SubCell"/>
</dbReference>
<keyword evidence="10" id="KW-1185">Reference proteome</keyword>
<reference evidence="9" key="2">
    <citation type="submission" date="2020-09" db="EMBL/GenBank/DDBJ databases">
        <authorList>
            <person name="Sun Q."/>
            <person name="Zhou Y."/>
        </authorList>
    </citation>
    <scope>NUCLEOTIDE SEQUENCE</scope>
    <source>
        <strain evidence="9">CGMCC 1.7081</strain>
    </source>
</reference>
<feature type="transmembrane region" description="Helical" evidence="6">
    <location>
        <begin position="46"/>
        <end position="65"/>
    </location>
</feature>
<dbReference type="RefSeq" id="WP_051312256.1">
    <property type="nucleotide sequence ID" value="NZ_BNAP01000004.1"/>
</dbReference>
<evidence type="ECO:0000256" key="2">
    <source>
        <dbReference type="ARBA" id="ARBA00022475"/>
    </source>
</evidence>
<keyword evidence="3 6" id="KW-0812">Transmembrane</keyword>
<feature type="transmembrane region" description="Helical" evidence="6">
    <location>
        <begin position="397"/>
        <end position="418"/>
    </location>
</feature>
<evidence type="ECO:0000256" key="4">
    <source>
        <dbReference type="ARBA" id="ARBA00022989"/>
    </source>
</evidence>
<keyword evidence="5 6" id="KW-0472">Membrane</keyword>
<evidence type="ECO:0000256" key="3">
    <source>
        <dbReference type="ARBA" id="ARBA00022692"/>
    </source>
</evidence>
<evidence type="ECO:0000313" key="10">
    <source>
        <dbReference type="Proteomes" id="UP000611500"/>
    </source>
</evidence>
<feature type="transmembrane region" description="Helical" evidence="6">
    <location>
        <begin position="518"/>
        <end position="534"/>
    </location>
</feature>
<evidence type="ECO:0000259" key="7">
    <source>
        <dbReference type="Pfam" id="PF03772"/>
    </source>
</evidence>
<organism evidence="9 10">
    <name type="scientific">Pseudodonghicola xiamenensis</name>
    <dbReference type="NCBI Taxonomy" id="337702"/>
    <lineage>
        <taxon>Bacteria</taxon>
        <taxon>Pseudomonadati</taxon>
        <taxon>Pseudomonadota</taxon>
        <taxon>Alphaproteobacteria</taxon>
        <taxon>Rhodobacterales</taxon>
        <taxon>Paracoccaceae</taxon>
        <taxon>Pseudodonghicola</taxon>
    </lineage>
</organism>
<name>A0A8J3H6J3_9RHOB</name>
<dbReference type="Pfam" id="PF13567">
    <property type="entry name" value="DUF4131"/>
    <property type="match status" value="1"/>
</dbReference>
<accession>A0A8J3H6J3</accession>
<evidence type="ECO:0008006" key="11">
    <source>
        <dbReference type="Google" id="ProtNLM"/>
    </source>
</evidence>
<gene>
    <name evidence="9" type="ORF">GCM10010961_16170</name>
</gene>
<feature type="transmembrane region" description="Helical" evidence="6">
    <location>
        <begin position="462"/>
        <end position="482"/>
    </location>
</feature>
<feature type="transmembrane region" description="Helical" evidence="6">
    <location>
        <begin position="343"/>
        <end position="360"/>
    </location>
</feature>
<dbReference type="InterPro" id="IPR052159">
    <property type="entry name" value="Competence_DNA_uptake"/>
</dbReference>
<feature type="transmembrane region" description="Helical" evidence="6">
    <location>
        <begin position="494"/>
        <end position="511"/>
    </location>
</feature>
<feature type="transmembrane region" description="Helical" evidence="6">
    <location>
        <begin position="259"/>
        <end position="285"/>
    </location>
</feature>
<evidence type="ECO:0000259" key="8">
    <source>
        <dbReference type="Pfam" id="PF13567"/>
    </source>
</evidence>
<comment type="caution">
    <text evidence="9">The sequence shown here is derived from an EMBL/GenBank/DDBJ whole genome shotgun (WGS) entry which is preliminary data.</text>
</comment>
<reference evidence="9" key="1">
    <citation type="journal article" date="2014" name="Int. J. Syst. Evol. Microbiol.">
        <title>Complete genome sequence of Corynebacterium casei LMG S-19264T (=DSM 44701T), isolated from a smear-ripened cheese.</title>
        <authorList>
            <consortium name="US DOE Joint Genome Institute (JGI-PGF)"/>
            <person name="Walter F."/>
            <person name="Albersmeier A."/>
            <person name="Kalinowski J."/>
            <person name="Ruckert C."/>
        </authorList>
    </citation>
    <scope>NUCLEOTIDE SEQUENCE</scope>
    <source>
        <strain evidence="9">CGMCC 1.7081</strain>
    </source>
</reference>
<dbReference type="InterPro" id="IPR025405">
    <property type="entry name" value="DUF4131"/>
</dbReference>
<keyword evidence="4 6" id="KW-1133">Transmembrane helix</keyword>
<feature type="transmembrane region" description="Helical" evidence="6">
    <location>
        <begin position="430"/>
        <end position="455"/>
    </location>
</feature>
<feature type="transmembrane region" description="Helical" evidence="6">
    <location>
        <begin position="72"/>
        <end position="93"/>
    </location>
</feature>
<evidence type="ECO:0000313" key="9">
    <source>
        <dbReference type="EMBL" id="GHG87602.1"/>
    </source>
</evidence>
<feature type="transmembrane region" description="Helical" evidence="6">
    <location>
        <begin position="21"/>
        <end position="40"/>
    </location>
</feature>
<dbReference type="PANTHER" id="PTHR30619">
    <property type="entry name" value="DNA INTERNALIZATION/COMPETENCE PROTEIN COMEC/REC2"/>
    <property type="match status" value="1"/>
</dbReference>
<feature type="domain" description="ComEC/Rec2-related protein" evidence="7">
    <location>
        <begin position="239"/>
        <end position="515"/>
    </location>
</feature>
<dbReference type="Proteomes" id="UP000611500">
    <property type="component" value="Unassembled WGS sequence"/>
</dbReference>
<dbReference type="Pfam" id="PF03772">
    <property type="entry name" value="Competence"/>
    <property type="match status" value="1"/>
</dbReference>
<keyword evidence="2" id="KW-1003">Cell membrane</keyword>
<dbReference type="InterPro" id="IPR004477">
    <property type="entry name" value="ComEC_N"/>
</dbReference>
<feature type="transmembrane region" description="Helical" evidence="6">
    <location>
        <begin position="297"/>
        <end position="315"/>
    </location>
</feature>
<dbReference type="NCBIfam" id="TIGR00360">
    <property type="entry name" value="ComEC_N-term"/>
    <property type="match status" value="1"/>
</dbReference>
<feature type="transmembrane region" description="Helical" evidence="6">
    <location>
        <begin position="366"/>
        <end position="385"/>
    </location>
</feature>
<feature type="domain" description="DUF4131" evidence="8">
    <location>
        <begin position="49"/>
        <end position="199"/>
    </location>
</feature>
<protein>
    <recommendedName>
        <fullName evidence="11">Competence protein ComEC</fullName>
    </recommendedName>
</protein>
<dbReference type="EMBL" id="BNAP01000004">
    <property type="protein sequence ID" value="GHG87602.1"/>
    <property type="molecule type" value="Genomic_DNA"/>
</dbReference>
<evidence type="ECO:0000256" key="6">
    <source>
        <dbReference type="SAM" id="Phobius"/>
    </source>
</evidence>
<evidence type="ECO:0000256" key="5">
    <source>
        <dbReference type="ARBA" id="ARBA00023136"/>
    </source>
</evidence>
<comment type="subcellular location">
    <subcellularLocation>
        <location evidence="1">Cell membrane</location>
        <topology evidence="1">Multi-pass membrane protein</topology>
    </subcellularLocation>
</comment>
<dbReference type="AlphaFoldDB" id="A0A8J3H6J3"/>
<sequence>MGVLSFWHARSEAALEGQRGYLFPWAPVALGLGIGFYFLWPGEPGGAIYAVALALGTAGGLWALLRPGGLSVLGAGAALIALGLGLAGARAHLVAAPVLGFRYYGPVEGRVIALDRSASDALRLTLDRVRLEDVAPGRTPARVRIALHGGAADWRPRPGLRIMTTAHLAPPEGPAEPGGFDFQRHAWFQRLGAVGYTRVPVLIVAPAEGARLAAFRMAIAARVRAVLPGDLGGFAAAVTTGDRSGVSLETLQALRDSNLAHLLAISGLHMGLLSGFVFAALRFGLALIPALALRLPVRRIAAAGALVAAAGYLALSGGGVATQRAFVMTAVVLGALMVDRRALSLRAVALAALILLMLRPESLLSPGFQMSFAATTALIAVFGALRDGRLSLGPSWLAPVTGVVLSSFVAGLATAPVGAAQFNTLSHYGLVANLLAVPVMGLMVIPAAVLAACLAPVGLAGWGLWLMGLGLRWILAVAHGVADLPGATGHLVTPGPWVLPLFAAGALVLCLWRGRGRLIGVGPVALAVLLWAGAERPAVLISADGGLVGVMTERGRALSKPRGAGFVAGIWLENDGDGADQPAAAARWPAAQGKLRVAETSGLRILHVTGKGAAAELTACNKAEVVVSALPLTLEGDCLQFDPIRLRQTGAVALGETGMWLSRDPTRARLWSGAGVSGRRQAHSPGRDQ</sequence>
<evidence type="ECO:0000256" key="1">
    <source>
        <dbReference type="ARBA" id="ARBA00004651"/>
    </source>
</evidence>